<accession>A0A2H5FHX8</accession>
<dbReference type="EMBL" id="CP025491">
    <property type="protein sequence ID" value="AUH71129.1"/>
    <property type="molecule type" value="Genomic_DNA"/>
</dbReference>
<proteinExistence type="predicted"/>
<evidence type="ECO:0000313" key="1">
    <source>
        <dbReference type="EMBL" id="AUH71129.1"/>
    </source>
</evidence>
<dbReference type="AlphaFoldDB" id="A0A2H5FHX8"/>
<sequence>MFFFLFVFFHKGYQFKFINNENIIHILNYMQNLVKWHYILIALVLFKPNWYKCSKLNCKRKKIARHGVKLINSVEG</sequence>
<dbReference type="KEGG" id="lsh:CAB17_02935"/>
<name>A0A2H5FHX8_9GAMM</name>
<keyword evidence="2" id="KW-1185">Reference proteome</keyword>
<gene>
    <name evidence="1" type="ORF">CAB17_02935</name>
</gene>
<reference evidence="1 2" key="1">
    <citation type="submission" date="2017-12" db="EMBL/GenBank/DDBJ databases">
        <title>Legionella sainthelensi LA01-117, whole genome sequence of a clinical isolate from New Zealand.</title>
        <authorList>
            <person name="Cree S.L."/>
            <person name="Slow S."/>
            <person name="Kennedy M.A."/>
            <person name="Murdoch D.R."/>
            <person name="Biggs P.J."/>
            <person name="Anderson T."/>
        </authorList>
    </citation>
    <scope>NUCLEOTIDE SEQUENCE [LARGE SCALE GENOMIC DNA]</scope>
    <source>
        <strain evidence="1 2">LA01-117</strain>
    </source>
</reference>
<protein>
    <submittedName>
        <fullName evidence="1">Uncharacterized protein</fullName>
    </submittedName>
</protein>
<organism evidence="1 2">
    <name type="scientific">Legionella sainthelensi</name>
    <dbReference type="NCBI Taxonomy" id="28087"/>
    <lineage>
        <taxon>Bacteria</taxon>
        <taxon>Pseudomonadati</taxon>
        <taxon>Pseudomonadota</taxon>
        <taxon>Gammaproteobacteria</taxon>
        <taxon>Legionellales</taxon>
        <taxon>Legionellaceae</taxon>
        <taxon>Legionella</taxon>
    </lineage>
</organism>
<dbReference type="Proteomes" id="UP000234343">
    <property type="component" value="Chromosome"/>
</dbReference>
<evidence type="ECO:0000313" key="2">
    <source>
        <dbReference type="Proteomes" id="UP000234343"/>
    </source>
</evidence>